<evidence type="ECO:0000313" key="11">
    <source>
        <dbReference type="Proteomes" id="UP000019478"/>
    </source>
</evidence>
<dbReference type="Pfam" id="PF07690">
    <property type="entry name" value="MFS_1"/>
    <property type="match status" value="1"/>
</dbReference>
<dbReference type="PANTHER" id="PTHR43791:SF59">
    <property type="entry name" value="TRANSPORTER, PUTATIVE (AFU_ORTHOLOGUE AFUA_1G06550)-RELATED"/>
    <property type="match status" value="1"/>
</dbReference>
<dbReference type="GO" id="GO:0022857">
    <property type="term" value="F:transmembrane transporter activity"/>
    <property type="evidence" value="ECO:0007669"/>
    <property type="project" value="InterPro"/>
</dbReference>
<feature type="compositionally biased region" description="Basic and acidic residues" evidence="7">
    <location>
        <begin position="18"/>
        <end position="27"/>
    </location>
</feature>
<dbReference type="Proteomes" id="UP000019478">
    <property type="component" value="Unassembled WGS sequence"/>
</dbReference>
<feature type="region of interest" description="Disordered" evidence="7">
    <location>
        <begin position="1"/>
        <end position="27"/>
    </location>
</feature>
<feature type="transmembrane region" description="Helical" evidence="8">
    <location>
        <begin position="403"/>
        <end position="422"/>
    </location>
</feature>
<comment type="similarity">
    <text evidence="6">Belongs to the major facilitator superfamily. Allantoate permease family.</text>
</comment>
<keyword evidence="4 8" id="KW-1133">Transmembrane helix</keyword>
<dbReference type="InterPro" id="IPR036259">
    <property type="entry name" value="MFS_trans_sf"/>
</dbReference>
<dbReference type="GO" id="GO:0016020">
    <property type="term" value="C:membrane"/>
    <property type="evidence" value="ECO:0007669"/>
    <property type="project" value="UniProtKB-SubCell"/>
</dbReference>
<feature type="domain" description="Major facilitator superfamily (MFS) profile" evidence="9">
    <location>
        <begin position="80"/>
        <end position="492"/>
    </location>
</feature>
<dbReference type="PANTHER" id="PTHR43791">
    <property type="entry name" value="PERMEASE-RELATED"/>
    <property type="match status" value="1"/>
</dbReference>
<dbReference type="AlphaFoldDB" id="W9Y607"/>
<keyword evidence="5 8" id="KW-0472">Membrane</keyword>
<feature type="transmembrane region" description="Helical" evidence="8">
    <location>
        <begin position="371"/>
        <end position="391"/>
    </location>
</feature>
<dbReference type="RefSeq" id="XP_007737284.1">
    <property type="nucleotide sequence ID" value="XM_007739094.1"/>
</dbReference>
<accession>W9Y607</accession>
<feature type="transmembrane region" description="Helical" evidence="8">
    <location>
        <begin position="236"/>
        <end position="260"/>
    </location>
</feature>
<comment type="caution">
    <text evidence="10">The sequence shown here is derived from an EMBL/GenBank/DDBJ whole genome shotgun (WGS) entry which is preliminary data.</text>
</comment>
<proteinExistence type="inferred from homology"/>
<evidence type="ECO:0000313" key="10">
    <source>
        <dbReference type="EMBL" id="EXJ77839.1"/>
    </source>
</evidence>
<feature type="transmembrane region" description="Helical" evidence="8">
    <location>
        <begin position="176"/>
        <end position="197"/>
    </location>
</feature>
<feature type="transmembrane region" description="Helical" evidence="8">
    <location>
        <begin position="309"/>
        <end position="331"/>
    </location>
</feature>
<dbReference type="FunFam" id="1.20.1250.20:FF:000064">
    <property type="entry name" value="MFS allantoate transporter"/>
    <property type="match status" value="1"/>
</dbReference>
<evidence type="ECO:0000256" key="6">
    <source>
        <dbReference type="ARBA" id="ARBA00037968"/>
    </source>
</evidence>
<dbReference type="SUPFAM" id="SSF103473">
    <property type="entry name" value="MFS general substrate transporter"/>
    <property type="match status" value="1"/>
</dbReference>
<evidence type="ECO:0000256" key="2">
    <source>
        <dbReference type="ARBA" id="ARBA00022448"/>
    </source>
</evidence>
<feature type="transmembrane region" description="Helical" evidence="8">
    <location>
        <begin position="209"/>
        <end position="230"/>
    </location>
</feature>
<organism evidence="10 11">
    <name type="scientific">Capronia epimyces CBS 606.96</name>
    <dbReference type="NCBI Taxonomy" id="1182542"/>
    <lineage>
        <taxon>Eukaryota</taxon>
        <taxon>Fungi</taxon>
        <taxon>Dikarya</taxon>
        <taxon>Ascomycota</taxon>
        <taxon>Pezizomycotina</taxon>
        <taxon>Eurotiomycetes</taxon>
        <taxon>Chaetothyriomycetidae</taxon>
        <taxon>Chaetothyriales</taxon>
        <taxon>Herpotrichiellaceae</taxon>
        <taxon>Capronia</taxon>
    </lineage>
</organism>
<dbReference type="eggNOG" id="KOG2533">
    <property type="taxonomic scope" value="Eukaryota"/>
</dbReference>
<comment type="subcellular location">
    <subcellularLocation>
        <location evidence="1">Membrane</location>
        <topology evidence="1">Multi-pass membrane protein</topology>
    </subcellularLocation>
</comment>
<feature type="transmembrane region" description="Helical" evidence="8">
    <location>
        <begin position="465"/>
        <end position="487"/>
    </location>
</feature>
<evidence type="ECO:0000256" key="3">
    <source>
        <dbReference type="ARBA" id="ARBA00022692"/>
    </source>
</evidence>
<name>W9Y607_9EURO</name>
<evidence type="ECO:0000259" key="9">
    <source>
        <dbReference type="PROSITE" id="PS50850"/>
    </source>
</evidence>
<dbReference type="HOGENOM" id="CLU_001265_0_5_1"/>
<dbReference type="EMBL" id="AMGY01000009">
    <property type="protein sequence ID" value="EXJ77839.1"/>
    <property type="molecule type" value="Genomic_DNA"/>
</dbReference>
<dbReference type="InterPro" id="IPR011701">
    <property type="entry name" value="MFS"/>
</dbReference>
<dbReference type="OrthoDB" id="4454541at2759"/>
<feature type="transmembrane region" description="Helical" evidence="8">
    <location>
        <begin position="343"/>
        <end position="364"/>
    </location>
</feature>
<evidence type="ECO:0000256" key="5">
    <source>
        <dbReference type="ARBA" id="ARBA00023136"/>
    </source>
</evidence>
<evidence type="ECO:0000256" key="7">
    <source>
        <dbReference type="SAM" id="MobiDB-lite"/>
    </source>
</evidence>
<keyword evidence="2" id="KW-0813">Transport</keyword>
<feature type="transmembrane region" description="Helical" evidence="8">
    <location>
        <begin position="434"/>
        <end position="453"/>
    </location>
</feature>
<evidence type="ECO:0000256" key="4">
    <source>
        <dbReference type="ARBA" id="ARBA00022989"/>
    </source>
</evidence>
<dbReference type="PROSITE" id="PS50850">
    <property type="entry name" value="MFS"/>
    <property type="match status" value="1"/>
</dbReference>
<keyword evidence="3 8" id="KW-0812">Transmembrane</keyword>
<reference evidence="10 11" key="1">
    <citation type="submission" date="2013-03" db="EMBL/GenBank/DDBJ databases">
        <title>The Genome Sequence of Capronia epimyces CBS 606.96.</title>
        <authorList>
            <consortium name="The Broad Institute Genomics Platform"/>
            <person name="Cuomo C."/>
            <person name="de Hoog S."/>
            <person name="Gorbushina A."/>
            <person name="Walker B."/>
            <person name="Young S.K."/>
            <person name="Zeng Q."/>
            <person name="Gargeya S."/>
            <person name="Fitzgerald M."/>
            <person name="Haas B."/>
            <person name="Abouelleil A."/>
            <person name="Allen A.W."/>
            <person name="Alvarado L."/>
            <person name="Arachchi H.M."/>
            <person name="Berlin A.M."/>
            <person name="Chapman S.B."/>
            <person name="Gainer-Dewar J."/>
            <person name="Goldberg J."/>
            <person name="Griggs A."/>
            <person name="Gujja S."/>
            <person name="Hansen M."/>
            <person name="Howarth C."/>
            <person name="Imamovic A."/>
            <person name="Ireland A."/>
            <person name="Larimer J."/>
            <person name="McCowan C."/>
            <person name="Murphy C."/>
            <person name="Pearson M."/>
            <person name="Poon T.W."/>
            <person name="Priest M."/>
            <person name="Roberts A."/>
            <person name="Saif S."/>
            <person name="Shea T."/>
            <person name="Sisk P."/>
            <person name="Sykes S."/>
            <person name="Wortman J."/>
            <person name="Nusbaum C."/>
            <person name="Birren B."/>
        </authorList>
    </citation>
    <scope>NUCLEOTIDE SEQUENCE [LARGE SCALE GENOMIC DNA]</scope>
    <source>
        <strain evidence="10 11">CBS 606.96</strain>
    </source>
</reference>
<dbReference type="GeneID" id="19173084"/>
<evidence type="ECO:0000256" key="1">
    <source>
        <dbReference type="ARBA" id="ARBA00004141"/>
    </source>
</evidence>
<protein>
    <recommendedName>
        <fullName evidence="9">Major facilitator superfamily (MFS) profile domain-containing protein</fullName>
    </recommendedName>
</protein>
<keyword evidence="11" id="KW-1185">Reference proteome</keyword>
<dbReference type="Gene3D" id="1.20.1250.20">
    <property type="entry name" value="MFS general substrate transporter like domains"/>
    <property type="match status" value="2"/>
</dbReference>
<sequence>MSVQPHHGPEDISSPPHPHAEEPAHQHQAEILPEADAGKTLAATVEGVDLLQIQNPNGGPTISYTLEQEKRVLRKIDLRVLPFMLAAYFLQQCDKAALGNSAVFGLQKQAHLHGTEYSWLGSILYLAQLAFQPLGAFLLVKLPLGKVIGIAIVLWAVSLFGMAGSRNFAGLATTRFLLGAFESVIAPSLIAVSQLWWRRSEQVNRMMAWNAMNGVAAILGSLIIWGLGHAQNSHLYAYQIVFLFFACLTLAYAGITILFMPDSIGTAKFLTEEEKLIAIERVRANQQGLETQQWRWDHVWEVFTDFKTLLWFLYGFSVSTSGAMATFGPLIIKSFGFSAFETILVGMPVGAIQIIASLGGGWLSSKFNRKGLVLAAYGMTPIVGALIILKVPRTVEHRGVLLFAYYFLSINTGITPLLWAWQAQNTGGNTKRKCSTAIVFLSTCAGNIVGPQLYFSEDAPLYRRGLYSCLGFFCLVTLLSLLIPVYLKYLNNKHAATRQRLGKNAKVVDLSMIGKAKVQQQLGQVDDDKGAQHVTEDKGLADITDLKNEDFIYVY</sequence>
<dbReference type="InterPro" id="IPR020846">
    <property type="entry name" value="MFS_dom"/>
</dbReference>
<evidence type="ECO:0000256" key="8">
    <source>
        <dbReference type="SAM" id="Phobius"/>
    </source>
</evidence>
<gene>
    <name evidence="10" type="ORF">A1O3_08998</name>
</gene>